<protein>
    <recommendedName>
        <fullName evidence="4">Calmodulin-binding protein</fullName>
    </recommendedName>
</protein>
<sequence>MEVLVSSPVRDFDFDFDFNGGSATSPYLSVPSSPKRFGDYYLSAPSSPSRFAEFVSEFEYFPATPKHDDGGDNVDYSFAFDVSRESESPSLSAEDLFDGGKIKALKPPSRSGADEFASVKSPLLSPRRSRSPMKAISDALSPKKKEMQERRGRDRTPSLSSSNSGRRATRSHSPYRNSECAWEEERYLPQQQRRSKETTTSSPSNSNLLTSSSGNSKSSRKWRLRDLLLFRSASEGRASNKDPLRKYSVAYKRPEEAKTSRSGDSPVTAHGSKRRVAKSAHELHYAMKKAETQDLKKKTLLPYKQGILGALTGFGSSTR</sequence>
<evidence type="ECO:0000313" key="2">
    <source>
        <dbReference type="EMBL" id="KAK4274718.1"/>
    </source>
</evidence>
<dbReference type="Pfam" id="PF07816">
    <property type="entry name" value="DUF1645"/>
    <property type="match status" value="1"/>
</dbReference>
<organism evidence="2 3">
    <name type="scientific">Acacia crassicarpa</name>
    <name type="common">northern wattle</name>
    <dbReference type="NCBI Taxonomy" id="499986"/>
    <lineage>
        <taxon>Eukaryota</taxon>
        <taxon>Viridiplantae</taxon>
        <taxon>Streptophyta</taxon>
        <taxon>Embryophyta</taxon>
        <taxon>Tracheophyta</taxon>
        <taxon>Spermatophyta</taxon>
        <taxon>Magnoliopsida</taxon>
        <taxon>eudicotyledons</taxon>
        <taxon>Gunneridae</taxon>
        <taxon>Pentapetalae</taxon>
        <taxon>rosids</taxon>
        <taxon>fabids</taxon>
        <taxon>Fabales</taxon>
        <taxon>Fabaceae</taxon>
        <taxon>Caesalpinioideae</taxon>
        <taxon>mimosoid clade</taxon>
        <taxon>Acacieae</taxon>
        <taxon>Acacia</taxon>
    </lineage>
</organism>
<dbReference type="PANTHER" id="PTHR33095:SF14">
    <property type="entry name" value="AR781"/>
    <property type="match status" value="1"/>
</dbReference>
<accession>A0AAE1MUD4</accession>
<dbReference type="AlphaFoldDB" id="A0AAE1MUD4"/>
<dbReference type="InterPro" id="IPR012442">
    <property type="entry name" value="DUF1645_plant"/>
</dbReference>
<dbReference type="PANTHER" id="PTHR33095">
    <property type="entry name" value="OS07G0619500 PROTEIN"/>
    <property type="match status" value="1"/>
</dbReference>
<evidence type="ECO:0000256" key="1">
    <source>
        <dbReference type="SAM" id="MobiDB-lite"/>
    </source>
</evidence>
<proteinExistence type="predicted"/>
<dbReference type="EMBL" id="JAWXYG010000004">
    <property type="protein sequence ID" value="KAK4274718.1"/>
    <property type="molecule type" value="Genomic_DNA"/>
</dbReference>
<feature type="region of interest" description="Disordered" evidence="1">
    <location>
        <begin position="233"/>
        <end position="279"/>
    </location>
</feature>
<feature type="region of interest" description="Disordered" evidence="1">
    <location>
        <begin position="86"/>
        <end position="220"/>
    </location>
</feature>
<comment type="caution">
    <text evidence="2">The sequence shown here is derived from an EMBL/GenBank/DDBJ whole genome shotgun (WGS) entry which is preliminary data.</text>
</comment>
<reference evidence="2" key="1">
    <citation type="submission" date="2023-10" db="EMBL/GenBank/DDBJ databases">
        <title>Chromosome-level genome of the transformable northern wattle, Acacia crassicarpa.</title>
        <authorList>
            <person name="Massaro I."/>
            <person name="Sinha N.R."/>
            <person name="Poethig S."/>
            <person name="Leichty A.R."/>
        </authorList>
    </citation>
    <scope>NUCLEOTIDE SEQUENCE</scope>
    <source>
        <strain evidence="2">Acra3RX</strain>
        <tissue evidence="2">Leaf</tissue>
    </source>
</reference>
<feature type="compositionally biased region" description="Low complexity" evidence="1">
    <location>
        <begin position="198"/>
        <end position="217"/>
    </location>
</feature>
<evidence type="ECO:0008006" key="4">
    <source>
        <dbReference type="Google" id="ProtNLM"/>
    </source>
</evidence>
<gene>
    <name evidence="2" type="ORF">QN277_017902</name>
</gene>
<feature type="compositionally biased region" description="Basic and acidic residues" evidence="1">
    <location>
        <begin position="252"/>
        <end position="261"/>
    </location>
</feature>
<evidence type="ECO:0000313" key="3">
    <source>
        <dbReference type="Proteomes" id="UP001293593"/>
    </source>
</evidence>
<name>A0AAE1MUD4_9FABA</name>
<dbReference type="Proteomes" id="UP001293593">
    <property type="component" value="Unassembled WGS sequence"/>
</dbReference>
<feature type="compositionally biased region" description="Basic and acidic residues" evidence="1">
    <location>
        <begin position="141"/>
        <end position="156"/>
    </location>
</feature>
<feature type="compositionally biased region" description="Polar residues" evidence="1">
    <location>
        <begin position="157"/>
        <end position="176"/>
    </location>
</feature>
<keyword evidence="3" id="KW-1185">Reference proteome</keyword>